<dbReference type="SUPFAM" id="SSF48452">
    <property type="entry name" value="TPR-like"/>
    <property type="match status" value="1"/>
</dbReference>
<dbReference type="Gene3D" id="1.25.40.10">
    <property type="entry name" value="Tetratricopeptide repeat domain"/>
    <property type="match status" value="1"/>
</dbReference>
<gene>
    <name evidence="1" type="ORF">D0Z07_2268</name>
</gene>
<dbReference type="Pfam" id="PF06041">
    <property type="entry name" value="DUF924"/>
    <property type="match status" value="1"/>
</dbReference>
<organism evidence="1 2">
    <name type="scientific">Hyphodiscus hymeniophilus</name>
    <dbReference type="NCBI Taxonomy" id="353542"/>
    <lineage>
        <taxon>Eukaryota</taxon>
        <taxon>Fungi</taxon>
        <taxon>Dikarya</taxon>
        <taxon>Ascomycota</taxon>
        <taxon>Pezizomycotina</taxon>
        <taxon>Leotiomycetes</taxon>
        <taxon>Helotiales</taxon>
        <taxon>Hyphodiscaceae</taxon>
        <taxon>Hyphodiscus</taxon>
    </lineage>
</organism>
<dbReference type="OrthoDB" id="414698at2759"/>
<dbReference type="InterPro" id="IPR011990">
    <property type="entry name" value="TPR-like_helical_dom_sf"/>
</dbReference>
<protein>
    <submittedName>
        <fullName evidence="1">Uncharacterized protein</fullName>
    </submittedName>
</protein>
<evidence type="ECO:0000313" key="1">
    <source>
        <dbReference type="EMBL" id="KAG0650763.1"/>
    </source>
</evidence>
<evidence type="ECO:0000313" key="2">
    <source>
        <dbReference type="Proteomes" id="UP000785200"/>
    </source>
</evidence>
<sequence>MTSPSNQPDLTTVLNADLYSKITANQLPWPRDKPLNWHSVARYMFEDELSRVNKPGGPREFWLPALQALSRIPFSELPSVDLMRHLPNPKSETFAEQAFALQVLLDQGPRILFDGETTDCRFVRGYFDVLSLRLAQGFRDLPEELRPWRRERWPGLSFEYWTLVWIWFIAPLVHSESKECHGVAQPLIEELRVDIERLSGKTDPYRKDHEVLMKDTKAFPRMIMEGTPSAKDLKMEGFWWWLLTVLDVHKPIIDHFGRYPYLNGSVGRESTAEEVEHIEETNHFGEANPEVVKRIKEDVERGVWTPLGEYKKK</sequence>
<dbReference type="EMBL" id="VNKQ01000005">
    <property type="protein sequence ID" value="KAG0650763.1"/>
    <property type="molecule type" value="Genomic_DNA"/>
</dbReference>
<keyword evidence="2" id="KW-1185">Reference proteome</keyword>
<reference evidence="1" key="1">
    <citation type="submission" date="2019-07" db="EMBL/GenBank/DDBJ databases">
        <title>Hyphodiscus hymeniophilus genome sequencing and assembly.</title>
        <authorList>
            <person name="Kramer G."/>
            <person name="Nodwell J."/>
        </authorList>
    </citation>
    <scope>NUCLEOTIDE SEQUENCE</scope>
    <source>
        <strain evidence="1">ATCC 34498</strain>
    </source>
</reference>
<accession>A0A9P6VNG7</accession>
<dbReference type="AlphaFoldDB" id="A0A9P6VNG7"/>
<dbReference type="InterPro" id="IPR010323">
    <property type="entry name" value="DUF924"/>
</dbReference>
<comment type="caution">
    <text evidence="1">The sequence shown here is derived from an EMBL/GenBank/DDBJ whole genome shotgun (WGS) entry which is preliminary data.</text>
</comment>
<proteinExistence type="predicted"/>
<dbReference type="Proteomes" id="UP000785200">
    <property type="component" value="Unassembled WGS sequence"/>
</dbReference>
<name>A0A9P6VNG7_9HELO</name>